<evidence type="ECO:0000256" key="4">
    <source>
        <dbReference type="ARBA" id="ARBA00022729"/>
    </source>
</evidence>
<dbReference type="InterPro" id="IPR007112">
    <property type="entry name" value="Expansin/allergen_DPBB_dom"/>
</dbReference>
<evidence type="ECO:0000256" key="6">
    <source>
        <dbReference type="ARBA" id="ARBA00023316"/>
    </source>
</evidence>
<keyword evidence="2 7" id="KW-0134">Cell wall</keyword>
<comment type="similarity">
    <text evidence="1 7">Belongs to the expansin family. Expansin A subfamily.</text>
</comment>
<evidence type="ECO:0000256" key="3">
    <source>
        <dbReference type="ARBA" id="ARBA00022525"/>
    </source>
</evidence>
<dbReference type="InterPro" id="IPR036749">
    <property type="entry name" value="Expansin_CBD_sf"/>
</dbReference>
<dbReference type="SUPFAM" id="SSF49590">
    <property type="entry name" value="PHL pollen allergen"/>
    <property type="match status" value="1"/>
</dbReference>
<evidence type="ECO:0000313" key="10">
    <source>
        <dbReference type="EMBL" id="KAK9924959.1"/>
    </source>
</evidence>
<gene>
    <name evidence="10" type="ORF">M0R45_033300</name>
</gene>
<evidence type="ECO:0000256" key="7">
    <source>
        <dbReference type="RuleBase" id="RU365023"/>
    </source>
</evidence>
<dbReference type="SMART" id="SM00837">
    <property type="entry name" value="DPBB_1"/>
    <property type="match status" value="1"/>
</dbReference>
<dbReference type="GO" id="GO:0009653">
    <property type="term" value="P:anatomical structure morphogenesis"/>
    <property type="evidence" value="ECO:0007669"/>
    <property type="project" value="UniProtKB-ARBA"/>
</dbReference>
<dbReference type="Proteomes" id="UP001457282">
    <property type="component" value="Unassembled WGS sequence"/>
</dbReference>
<keyword evidence="4 7" id="KW-0732">Signal</keyword>
<dbReference type="SUPFAM" id="SSF50685">
    <property type="entry name" value="Barwin-like endoglucanases"/>
    <property type="match status" value="1"/>
</dbReference>
<reference evidence="10 11" key="1">
    <citation type="journal article" date="2023" name="G3 (Bethesda)">
        <title>A chromosome-length genome assembly and annotation of blackberry (Rubus argutus, cv. 'Hillquist').</title>
        <authorList>
            <person name="Bruna T."/>
            <person name="Aryal R."/>
            <person name="Dudchenko O."/>
            <person name="Sargent D.J."/>
            <person name="Mead D."/>
            <person name="Buti M."/>
            <person name="Cavallini A."/>
            <person name="Hytonen T."/>
            <person name="Andres J."/>
            <person name="Pham M."/>
            <person name="Weisz D."/>
            <person name="Mascagni F."/>
            <person name="Usai G."/>
            <person name="Natali L."/>
            <person name="Bassil N."/>
            <person name="Fernandez G.E."/>
            <person name="Lomsadze A."/>
            <person name="Armour M."/>
            <person name="Olukolu B."/>
            <person name="Poorten T."/>
            <person name="Britton C."/>
            <person name="Davik J."/>
            <person name="Ashrafi H."/>
            <person name="Aiden E.L."/>
            <person name="Borodovsky M."/>
            <person name="Worthington M."/>
        </authorList>
    </citation>
    <scope>NUCLEOTIDE SEQUENCE [LARGE SCALE GENOMIC DNA]</scope>
    <source>
        <strain evidence="10">PI 553951</strain>
    </source>
</reference>
<dbReference type="PROSITE" id="PS50842">
    <property type="entry name" value="EXPANSIN_EG45"/>
    <property type="match status" value="1"/>
</dbReference>
<dbReference type="InterPro" id="IPR007118">
    <property type="entry name" value="Expan_Lol_pI"/>
</dbReference>
<dbReference type="AlphaFoldDB" id="A0AAW1WMW8"/>
<evidence type="ECO:0000259" key="9">
    <source>
        <dbReference type="PROSITE" id="PS50843"/>
    </source>
</evidence>
<feature type="domain" description="Expansin-like CBD" evidence="9">
    <location>
        <begin position="180"/>
        <end position="259"/>
    </location>
</feature>
<accession>A0AAW1WMW8</accession>
<dbReference type="Pfam" id="PF03330">
    <property type="entry name" value="DPBB_1"/>
    <property type="match status" value="1"/>
</dbReference>
<evidence type="ECO:0000313" key="11">
    <source>
        <dbReference type="Proteomes" id="UP001457282"/>
    </source>
</evidence>
<dbReference type="InterPro" id="IPR036908">
    <property type="entry name" value="RlpA-like_sf"/>
</dbReference>
<evidence type="ECO:0000256" key="5">
    <source>
        <dbReference type="ARBA" id="ARBA00023136"/>
    </source>
</evidence>
<comment type="caution">
    <text evidence="10">The sequence shown here is derived from an EMBL/GenBank/DDBJ whole genome shotgun (WGS) entry which is preliminary data.</text>
</comment>
<dbReference type="PRINTS" id="PR01226">
    <property type="entry name" value="EXPANSIN"/>
</dbReference>
<dbReference type="Gene3D" id="2.40.40.10">
    <property type="entry name" value="RlpA-like domain"/>
    <property type="match status" value="1"/>
</dbReference>
<dbReference type="PANTHER" id="PTHR31867">
    <property type="entry name" value="EXPANSIN-A15"/>
    <property type="match status" value="1"/>
</dbReference>
<evidence type="ECO:0000256" key="2">
    <source>
        <dbReference type="ARBA" id="ARBA00022512"/>
    </source>
</evidence>
<dbReference type="Gene3D" id="2.60.40.760">
    <property type="entry name" value="Expansin, cellulose-binding-like domain"/>
    <property type="match status" value="1"/>
</dbReference>
<dbReference type="GO" id="GO:0009664">
    <property type="term" value="P:plant-type cell wall organization"/>
    <property type="evidence" value="ECO:0007669"/>
    <property type="project" value="InterPro"/>
</dbReference>
<protein>
    <recommendedName>
        <fullName evidence="7">Expansin</fullName>
    </recommendedName>
</protein>
<dbReference type="PRINTS" id="PR01225">
    <property type="entry name" value="EXPANSNFAMLY"/>
</dbReference>
<evidence type="ECO:0000259" key="8">
    <source>
        <dbReference type="PROSITE" id="PS50842"/>
    </source>
</evidence>
<comment type="subcellular location">
    <subcellularLocation>
        <location evidence="7">Secreted</location>
        <location evidence="7">Cell wall</location>
    </subcellularLocation>
    <subcellularLocation>
        <location evidence="7">Membrane</location>
        <topology evidence="7">Peripheral membrane protein</topology>
    </subcellularLocation>
</comment>
<dbReference type="GO" id="GO:0016020">
    <property type="term" value="C:membrane"/>
    <property type="evidence" value="ECO:0007669"/>
    <property type="project" value="UniProtKB-SubCell"/>
</dbReference>
<dbReference type="CDD" id="cd22274">
    <property type="entry name" value="DPBB_EXPA_N"/>
    <property type="match status" value="1"/>
</dbReference>
<dbReference type="GO" id="GO:0005576">
    <property type="term" value="C:extracellular region"/>
    <property type="evidence" value="ECO:0007669"/>
    <property type="project" value="InterPro"/>
</dbReference>
<dbReference type="EMBL" id="JBEDUW010000006">
    <property type="protein sequence ID" value="KAK9924959.1"/>
    <property type="molecule type" value="Genomic_DNA"/>
</dbReference>
<comment type="function">
    <text evidence="7">Causes loosening and extension of plant cell walls by disrupting non-covalent bonding between cellulose microfibrils and matrix glucans. No enzymatic activity has been found.</text>
</comment>
<feature type="domain" description="Expansin-like EG45" evidence="8">
    <location>
        <begin position="58"/>
        <end position="170"/>
    </location>
</feature>
<keyword evidence="5" id="KW-0472">Membrane</keyword>
<dbReference type="InterPro" id="IPR009009">
    <property type="entry name" value="RlpA-like_DPBB"/>
</dbReference>
<keyword evidence="3 7" id="KW-0964">Secreted</keyword>
<dbReference type="Pfam" id="PF01357">
    <property type="entry name" value="Expansin_C"/>
    <property type="match status" value="1"/>
</dbReference>
<dbReference type="InterPro" id="IPR007117">
    <property type="entry name" value="Expansin_CBD"/>
</dbReference>
<sequence>MAKFQNLFTFGALFVMIISTLSVHAMAEKLATVEKAGIAWEDGHATFYGDMTGRETMKGACGYDNLFKQGYGFKTAALSTALFNKGSTCGACFEIMCVNDPKWCIPNAGAIRITGTNFCPPNYDPHFYPWCNPPNKHFDLSMPMFTKLAPYRAGIIPVRFRRVPCVKRGGIKFELKGNPNWITATVFNVGGAGDVAAVGIKGSKSGWLPMSRNWGQVWQTSANLVGQSLSFQVATSDRKRVVLYNVAPGNWQFGQTYEGRGNL</sequence>
<dbReference type="InterPro" id="IPR002963">
    <property type="entry name" value="Expansin"/>
</dbReference>
<feature type="signal peptide" evidence="7">
    <location>
        <begin position="1"/>
        <end position="27"/>
    </location>
</feature>
<keyword evidence="6 7" id="KW-0961">Cell wall biogenesis/degradation</keyword>
<keyword evidence="11" id="KW-1185">Reference proteome</keyword>
<evidence type="ECO:0000256" key="1">
    <source>
        <dbReference type="ARBA" id="ARBA00005392"/>
    </source>
</evidence>
<name>A0AAW1WMW8_RUBAR</name>
<feature type="chain" id="PRO_5043111283" description="Expansin" evidence="7">
    <location>
        <begin position="28"/>
        <end position="263"/>
    </location>
</feature>
<dbReference type="PROSITE" id="PS50843">
    <property type="entry name" value="EXPANSIN_CBD"/>
    <property type="match status" value="1"/>
</dbReference>
<proteinExistence type="inferred from homology"/>
<organism evidence="10 11">
    <name type="scientific">Rubus argutus</name>
    <name type="common">Southern blackberry</name>
    <dbReference type="NCBI Taxonomy" id="59490"/>
    <lineage>
        <taxon>Eukaryota</taxon>
        <taxon>Viridiplantae</taxon>
        <taxon>Streptophyta</taxon>
        <taxon>Embryophyta</taxon>
        <taxon>Tracheophyta</taxon>
        <taxon>Spermatophyta</taxon>
        <taxon>Magnoliopsida</taxon>
        <taxon>eudicotyledons</taxon>
        <taxon>Gunneridae</taxon>
        <taxon>Pentapetalae</taxon>
        <taxon>rosids</taxon>
        <taxon>fabids</taxon>
        <taxon>Rosales</taxon>
        <taxon>Rosaceae</taxon>
        <taxon>Rosoideae</taxon>
        <taxon>Rosoideae incertae sedis</taxon>
        <taxon>Rubus</taxon>
    </lineage>
</organism>